<evidence type="ECO:0000313" key="3">
    <source>
        <dbReference type="Proteomes" id="UP000068382"/>
    </source>
</evidence>
<comment type="caution">
    <text evidence="2">The sequence shown here is derived from an EMBL/GenBank/DDBJ whole genome shotgun (WGS) entry which is preliminary data.</text>
</comment>
<keyword evidence="3" id="KW-1185">Reference proteome</keyword>
<accession>A0A132BS44</accession>
<sequence length="257" mass="28500">MPIGMGSDRFLKFQGFSWRLDTIRNAKTAELRSESFPPPLSHIVAPLEAEGSWRSVFRLPTLFSTFTFCHFLFSQVLRPFCETFWAGTLGAVLNHREDLVACEGRDLVIYAAKYRRQTSTGYACHVLLKRVQSAAFMASVVGGSLNQVASGDRKHVWHDRRPASAAKMTDAAMMLFPKDGGKALRDQIAPDWELWISTASTSLPATTPLRRWGLAGDCRRNCRATPFGSADGDRRGGRSAAEKRAKRCSAAANTKRV</sequence>
<dbReference type="AlphaFoldDB" id="A0A132BS44"/>
<organism evidence="2 3">
    <name type="scientific">Tritonibacter horizontis</name>
    <dbReference type="NCBI Taxonomy" id="1768241"/>
    <lineage>
        <taxon>Bacteria</taxon>
        <taxon>Pseudomonadati</taxon>
        <taxon>Pseudomonadota</taxon>
        <taxon>Alphaproteobacteria</taxon>
        <taxon>Rhodobacterales</taxon>
        <taxon>Paracoccaceae</taxon>
        <taxon>Tritonibacter</taxon>
    </lineage>
</organism>
<dbReference type="EMBL" id="LPUY01000138">
    <property type="protein sequence ID" value="KUP90570.1"/>
    <property type="molecule type" value="Genomic_DNA"/>
</dbReference>
<protein>
    <submittedName>
        <fullName evidence="2">Uncharacterized protein</fullName>
    </submittedName>
</protein>
<evidence type="ECO:0000313" key="2">
    <source>
        <dbReference type="EMBL" id="KUP90570.1"/>
    </source>
</evidence>
<reference evidence="2 3" key="1">
    <citation type="submission" date="2015-12" db="EMBL/GenBank/DDBJ databases">
        <title>Genome sequence of the marine Rhodobacteraceae strain O3.65, Candidatus Tritonibacter horizontis.</title>
        <authorList>
            <person name="Poehlein A."/>
            <person name="Giebel H.A."/>
            <person name="Voget S."/>
            <person name="Brinkhoff T."/>
        </authorList>
    </citation>
    <scope>NUCLEOTIDE SEQUENCE [LARGE SCALE GENOMIC DNA]</scope>
    <source>
        <strain evidence="2 3">O3.65</strain>
    </source>
</reference>
<evidence type="ECO:0000256" key="1">
    <source>
        <dbReference type="SAM" id="MobiDB-lite"/>
    </source>
</evidence>
<feature type="compositionally biased region" description="Basic and acidic residues" evidence="1">
    <location>
        <begin position="231"/>
        <end position="243"/>
    </location>
</feature>
<feature type="region of interest" description="Disordered" evidence="1">
    <location>
        <begin position="225"/>
        <end position="257"/>
    </location>
</feature>
<gene>
    <name evidence="2" type="ORF">TRIHO_44350</name>
</gene>
<name>A0A132BS44_9RHOB</name>
<proteinExistence type="predicted"/>
<dbReference type="Proteomes" id="UP000068382">
    <property type="component" value="Unassembled WGS sequence"/>
</dbReference>